<feature type="transmembrane region" description="Helical" evidence="5">
    <location>
        <begin position="315"/>
        <end position="333"/>
    </location>
</feature>
<dbReference type="Pfam" id="PF07690">
    <property type="entry name" value="MFS_1"/>
    <property type="match status" value="1"/>
</dbReference>
<feature type="transmembrane region" description="Helical" evidence="5">
    <location>
        <begin position="262"/>
        <end position="278"/>
    </location>
</feature>
<evidence type="ECO:0000313" key="7">
    <source>
        <dbReference type="Proteomes" id="UP000063429"/>
    </source>
</evidence>
<dbReference type="PANTHER" id="PTHR23514:SF13">
    <property type="entry name" value="INNER MEMBRANE PROTEIN YBJJ"/>
    <property type="match status" value="1"/>
</dbReference>
<dbReference type="InterPro" id="IPR036259">
    <property type="entry name" value="MFS_trans_sf"/>
</dbReference>
<feature type="transmembrane region" description="Helical" evidence="5">
    <location>
        <begin position="340"/>
        <end position="358"/>
    </location>
</feature>
<feature type="transmembrane region" description="Helical" evidence="5">
    <location>
        <begin position="97"/>
        <end position="118"/>
    </location>
</feature>
<dbReference type="InterPro" id="IPR011701">
    <property type="entry name" value="MFS"/>
</dbReference>
<dbReference type="EMBL" id="CP011409">
    <property type="protein sequence ID" value="AKZ64504.1"/>
    <property type="molecule type" value="Genomic_DNA"/>
</dbReference>
<accession>A0ABN4I0P5</accession>
<dbReference type="InterPro" id="IPR051788">
    <property type="entry name" value="MFS_Transporter"/>
</dbReference>
<gene>
    <name evidence="6" type="ORF">F506_19245</name>
</gene>
<feature type="transmembrane region" description="Helical" evidence="5">
    <location>
        <begin position="364"/>
        <end position="389"/>
    </location>
</feature>
<feature type="transmembrane region" description="Helical" evidence="5">
    <location>
        <begin position="290"/>
        <end position="309"/>
    </location>
</feature>
<dbReference type="Gene3D" id="1.20.1250.20">
    <property type="entry name" value="MFS general substrate transporter like domains"/>
    <property type="match status" value="1"/>
</dbReference>
<comment type="subcellular location">
    <subcellularLocation>
        <location evidence="1">Membrane</location>
        <topology evidence="1">Multi-pass membrane protein</topology>
    </subcellularLocation>
</comment>
<feature type="transmembrane region" description="Helical" evidence="5">
    <location>
        <begin position="32"/>
        <end position="50"/>
    </location>
</feature>
<evidence type="ECO:0000256" key="3">
    <source>
        <dbReference type="ARBA" id="ARBA00022989"/>
    </source>
</evidence>
<dbReference type="RefSeq" id="WP_053200090.1">
    <property type="nucleotide sequence ID" value="NZ_CP011409.1"/>
</dbReference>
<dbReference type="CDD" id="cd17393">
    <property type="entry name" value="MFS_MosC_like"/>
    <property type="match status" value="1"/>
</dbReference>
<proteinExistence type="predicted"/>
<keyword evidence="2 5" id="KW-0812">Transmembrane</keyword>
<evidence type="ECO:0000256" key="5">
    <source>
        <dbReference type="SAM" id="Phobius"/>
    </source>
</evidence>
<protein>
    <submittedName>
        <fullName evidence="6">MFS transporter permease</fullName>
    </submittedName>
</protein>
<keyword evidence="4 5" id="KW-0472">Membrane</keyword>
<dbReference type="PANTHER" id="PTHR23514">
    <property type="entry name" value="BYPASS OF STOP CODON PROTEIN 6"/>
    <property type="match status" value="1"/>
</dbReference>
<feature type="transmembrane region" description="Helical" evidence="5">
    <location>
        <begin position="182"/>
        <end position="200"/>
    </location>
</feature>
<dbReference type="SUPFAM" id="SSF103473">
    <property type="entry name" value="MFS general substrate transporter"/>
    <property type="match status" value="1"/>
</dbReference>
<feature type="transmembrane region" description="Helical" evidence="5">
    <location>
        <begin position="221"/>
        <end position="242"/>
    </location>
</feature>
<feature type="transmembrane region" description="Helical" evidence="5">
    <location>
        <begin position="62"/>
        <end position="85"/>
    </location>
</feature>
<evidence type="ECO:0000256" key="2">
    <source>
        <dbReference type="ARBA" id="ARBA00022692"/>
    </source>
</evidence>
<sequence>MTTDLTLDSTPDSTADANAGTSTWRARWRRSAIPFFFFMLGLLYASWAARIPSIRDNLQLDAATLSIVLLCGGLGAVGSFPLAAWLNAHYGPRRTTWYAGLVLLLTLPALGIAPNLALLMLFSAIYGAASSCFDVAINALGAVAEKQAGRSIMSLLHAWFCVGTFSGALLGSAVAALEVTPVWHFLALGVLFLLPLRLGYKAMPNDRPEPSADKKIFAIPHGHLVALGLIGFCGAIVEGSIADWSGLYMKDHMRAGDGGAPLAYAGFAGMMLLARLVGDRLKERWGARKVVGFGALLAAVGVFIAVAALNIPMAIGGFAIAGTGVAMVFPFVFSAAGRHGAIALAGVATLSYSGGLIGPPVVGFLAHGFGLQAGLAFIGTLCIAVALAASRAKWLE</sequence>
<feature type="transmembrane region" description="Helical" evidence="5">
    <location>
        <begin position="156"/>
        <end position="176"/>
    </location>
</feature>
<reference evidence="7" key="1">
    <citation type="journal article" date="2015" name="Genome Announc.">
        <title>Complete Genome Sequence of Herbaspirillum hiltneri N3 (DSM 17495), Isolated from Surface-Sterilized Wheat Roots.</title>
        <authorList>
            <person name="Guizelini D."/>
            <person name="Saizaki P.M."/>
            <person name="Coimbra N.A."/>
            <person name="Weiss V.A."/>
            <person name="Faoro H."/>
            <person name="Sfeir M.Z."/>
            <person name="Baura V.A."/>
            <person name="Monteiro R.A."/>
            <person name="Chubatsu L.S."/>
            <person name="Souza E.M."/>
            <person name="Cruz L.M."/>
            <person name="Pedrosa F.O."/>
            <person name="Raittz R.T."/>
            <person name="Marchaukoski J.N."/>
            <person name="Steffens M.B."/>
        </authorList>
    </citation>
    <scope>NUCLEOTIDE SEQUENCE [LARGE SCALE GENOMIC DNA]</scope>
    <source>
        <strain evidence="7">N3</strain>
    </source>
</reference>
<organism evidence="6 7">
    <name type="scientific">Herbaspirillum hiltneri N3</name>
    <dbReference type="NCBI Taxonomy" id="1262470"/>
    <lineage>
        <taxon>Bacteria</taxon>
        <taxon>Pseudomonadati</taxon>
        <taxon>Pseudomonadota</taxon>
        <taxon>Betaproteobacteria</taxon>
        <taxon>Burkholderiales</taxon>
        <taxon>Oxalobacteraceae</taxon>
        <taxon>Herbaspirillum</taxon>
    </lineage>
</organism>
<name>A0ABN4I0P5_9BURK</name>
<evidence type="ECO:0000256" key="1">
    <source>
        <dbReference type="ARBA" id="ARBA00004141"/>
    </source>
</evidence>
<feature type="transmembrane region" description="Helical" evidence="5">
    <location>
        <begin position="124"/>
        <end position="144"/>
    </location>
</feature>
<evidence type="ECO:0000313" key="6">
    <source>
        <dbReference type="EMBL" id="AKZ64504.1"/>
    </source>
</evidence>
<evidence type="ECO:0000256" key="4">
    <source>
        <dbReference type="ARBA" id="ARBA00023136"/>
    </source>
</evidence>
<keyword evidence="3 5" id="KW-1133">Transmembrane helix</keyword>
<dbReference type="Proteomes" id="UP000063429">
    <property type="component" value="Chromosome"/>
</dbReference>
<keyword evidence="7" id="KW-1185">Reference proteome</keyword>